<feature type="domain" description="DUF11" evidence="5">
    <location>
        <begin position="1912"/>
        <end position="2028"/>
    </location>
</feature>
<evidence type="ECO:0000256" key="1">
    <source>
        <dbReference type="ARBA" id="ARBA00004613"/>
    </source>
</evidence>
<dbReference type="Pfam" id="PF17210">
    <property type="entry name" value="SdrD_B"/>
    <property type="match status" value="1"/>
</dbReference>
<dbReference type="PANTHER" id="PTHR34819">
    <property type="entry name" value="LARGE CYSTEINE-RICH PERIPLASMIC PROTEIN OMCB"/>
    <property type="match status" value="1"/>
</dbReference>
<evidence type="ECO:0000313" key="8">
    <source>
        <dbReference type="EMBL" id="QNM05348.1"/>
    </source>
</evidence>
<feature type="region of interest" description="Disordered" evidence="4">
    <location>
        <begin position="2245"/>
        <end position="2270"/>
    </location>
</feature>
<reference evidence="8 9" key="1">
    <citation type="submission" date="2020-08" db="EMBL/GenBank/DDBJ databases">
        <authorList>
            <person name="Liu C."/>
            <person name="Sun Q."/>
        </authorList>
    </citation>
    <scope>NUCLEOTIDE SEQUENCE [LARGE SCALE GENOMIC DNA]</scope>
    <source>
        <strain evidence="8 9">NSJ-38</strain>
    </source>
</reference>
<feature type="region of interest" description="Disordered" evidence="4">
    <location>
        <begin position="771"/>
        <end position="795"/>
    </location>
</feature>
<dbReference type="InterPro" id="IPR013783">
    <property type="entry name" value="Ig-like_fold"/>
</dbReference>
<sequence length="2522" mass="259569">MPATLTGTVFHDLNHDGQFTSGDPGISGVNVILYTVPGSSSGTPGCAGTTTGADGRYSFSIAEAGTYTVYETVQASSACPPSVMGQPAGYSYSNGPRKAAVTVTPEQITGNQTVNGPDFSHDTLGSPLPCDAEMYLFEGRPTNRLGINLVTGAQTVYGPLNQGSAVNAIGYNVLDNHIYGYDQAANTLIRVGQDAQDMLLYPRPAGMPAAAYSVGAMDLAGFYYAFAPGTGRFYTVDLRQDSPTFLKLVDPANGYVEQTGNYGTPLSSPLTIGDWAFNPRDNRLYGVERNGVVYRIDETTGNVTPLDTAGPNPGETFGSVVIDGNGNLYAVNNADGTIYRYILNGDFASGTRFSSTQVDAFNDAAMCPYAVIELDFGDAPDAGGSGGAGNYNTLLASNGPRHGIGTGLYLGTMVTAEEDAHQNATATGDDLTQGIQDDGLSIPLPLLSVNAVSYSLNVTVTNYTGSAANLYGWVDFNKNGLFEASEAATAVTVPAGSGTGQYTLIFNRPAGTVLTPDHTFVRLRITSDNLTDTGQELQDTRSVGPASDGEVEDYILQIGTTADLSLTKTADLPVLHTGDTIQYTITITNNSSEEALNVVLEDIVPPEITGVMYRVNGGPLDYWTGSLPLGTLAPGQVVIVTLQGVFDGSTLGPVVNTATVTASSDDPNPGNNSDTVTTPVERSANLVIQKEPRAASATIGEIFEFLISVTNKGPDPAENTDITDIVESDLSSPEYSLNGGADWLPWTGQLFIGTLDPDVTFSFLLRGTVESGSSDTLTNTASVTSNTGDPDPSDNTVTVQVPKNASADLSVVKSGEPDPAGLGQQLNYTIVVSNSGPSPADDVTINDAIPAELLNAEYSLDRVNWAPWTGTLAAGSLEAGSVYTVYLRGTVDPSSASGPLSNTVTVDSSTPDPDPSNNTYTETVTTEDTADLAITKTASPVPVTSGETLTYTITVTNKGPSPARNVTVTDPLHAGILNPEYSVDGSAYAPWNGQYTVSALAAGAVTTITIQGTVSISQAENLVNTAVVTSDTLDPDPDDNSFTTVTPAALSADLEVTKTGPAEAEAGGPVTYTITVTNHGPSDAQDVSVTDAVPAAVTGTEYSVNGGIYSPWTGSYTIPVLAASDSVTISIRGTLSPSASGSLTNSTSVSSSTPDPDLSNNDDSVITDVTASADLSVVKTASPDPAVPGQALTYTVTISNAGPSAASDVSLEDSLPAALTGAEYSLNGTTWNPWSSPYTVGTIQPGSVATIYLRGTVASSAGTSVTNTATVSSSTPDPDTGNNTSTVVTPVNLSADLSVTKTASPDPAVPGDLLTYTITASNAGPADAQNVKISDTAPSLLSNVTYSTDNGTNWTTWPGTLSLGTVTAGSDVTILLRGTVSGAATGTIRNTALVSSDTSDPDPSNNTDTVLTPVNTSADISVTKTASPTPAEAGQLLTYTITVNNAGPNTAEAVALTDAVSSDLTQVEFSTDGGTSWNPWTSPYNIGNLDSGAARTVLIRGTLNAAATGLLVNEVSVSSVTPDPDPDNNTFTHRTPIGTSADISVTKTADPDPAVPGAPLSYTITVRNAGPDTAANVILTDTAATALENPEYSLNGGAYAAWTGSLMIGSLAAGGTVSVVIRGTVGAEEEGQLTNQASVTTTTPDPDPDNNTTTIETPLAPSADLSIQKTGTPNPAVPGELLTYTLTIRNAGPSLAKEITVIDTVPGILSNAEYMADGSSGWTPWTGTLQIASLAPGAVTTLTIRGTLDPSAAGTVRNTAVVTAATPDPDPTDNLSVDERPAAPSADVSIRKTASPTPAVPGSYVIYTLTASNAGPADAQNITLTDTMPARLTNQEYSTDGGKTWNTWNGTFHSASLPAGSTLTVILRGLLPASDTGGASLNNTAVIGSDTPDPNPDNNTSTVVTPVSKLADLAVRKTSQQAVVSPGEQITYRITVSNAGPDTAENIIIRDTEATGQLTNVQYSADGGASWHTWNGSYNAGALPAGGTLPDFLVRGTVPESATIITNTASVSSDTPDPDTSNNTSSLNIRAENMADMSITKSASPSPAVPGQKITYTLTLTNSGPGTARRVTLVDAVPSQISGTEFSVDGGATWAPWRSPYEIASMSAGSTAVVLIRGTLSASASGMVINTAVVSSSTPDPNPRDNTVTETTPVQDAADISVTKLAHPSPAVPGQYLTYTLLVANAGPAEAHDVLLTDLTRNAEYSLDGGVSWQPWYGSYKLGTISGGASTRLLIRTLLPSDASGSIENTASVSSTTPDPNPDNNTDTINTPVAETADLSVQKTAETAVASPGDTVTYQIVVRNLGTIEAENVRLRDDIPNGLSNLEYSTNGGASWSPWSSPYQLGNLENQGTRTILLRGTVTASAGIVSNIVYVGSDTPDPDYTNNRSQANVTVTVPDAADLSITKTACSDTVCPCRPAAFHITVTNNGPGTAKNVMVSDQLPSELLHGRYSLNNGFSWHPWSGQLAAGDLVSGASFTILLAANVDRCACGLITNQAVVSASTPDPNPDNNRSSATVRVCR</sequence>
<comment type="subcellular location">
    <subcellularLocation>
        <location evidence="1">Secreted</location>
    </subcellularLocation>
</comment>
<feature type="domain" description="DUF11" evidence="5">
    <location>
        <begin position="563"/>
        <end position="677"/>
    </location>
</feature>
<dbReference type="Pfam" id="PF20009">
    <property type="entry name" value="GEVED"/>
    <property type="match status" value="1"/>
</dbReference>
<feature type="compositionally biased region" description="Low complexity" evidence="4">
    <location>
        <begin position="2256"/>
        <end position="2270"/>
    </location>
</feature>
<feature type="domain" description="GEVED" evidence="7">
    <location>
        <begin position="469"/>
        <end position="556"/>
    </location>
</feature>
<feature type="region of interest" description="Disordered" evidence="4">
    <location>
        <begin position="2502"/>
        <end position="2522"/>
    </location>
</feature>
<feature type="domain" description="DUF11" evidence="5">
    <location>
        <begin position="1542"/>
        <end position="1655"/>
    </location>
</feature>
<feature type="domain" description="DUF11" evidence="5">
    <location>
        <begin position="2402"/>
        <end position="2518"/>
    </location>
</feature>
<feature type="domain" description="DUF11" evidence="5">
    <location>
        <begin position="686"/>
        <end position="801"/>
    </location>
</feature>
<feature type="domain" description="DUF11" evidence="5">
    <location>
        <begin position="931"/>
        <end position="1043"/>
    </location>
</feature>
<dbReference type="InterPro" id="IPR045474">
    <property type="entry name" value="GEVED"/>
</dbReference>
<evidence type="ECO:0000256" key="2">
    <source>
        <dbReference type="ARBA" id="ARBA00022525"/>
    </source>
</evidence>
<feature type="region of interest" description="Disordered" evidence="4">
    <location>
        <begin position="1393"/>
        <end position="1412"/>
    </location>
</feature>
<dbReference type="KEGG" id="qdo:H9Q78_13060"/>
<evidence type="ECO:0000313" key="9">
    <source>
        <dbReference type="Proteomes" id="UP000515823"/>
    </source>
</evidence>
<dbReference type="InterPro" id="IPR047589">
    <property type="entry name" value="DUF11_rpt"/>
</dbReference>
<feature type="domain" description="DUF11" evidence="5">
    <location>
        <begin position="2036"/>
        <end position="2151"/>
    </location>
</feature>
<evidence type="ECO:0000256" key="4">
    <source>
        <dbReference type="SAM" id="MobiDB-lite"/>
    </source>
</evidence>
<dbReference type="GO" id="GO:0005576">
    <property type="term" value="C:extracellular region"/>
    <property type="evidence" value="ECO:0007669"/>
    <property type="project" value="UniProtKB-SubCell"/>
</dbReference>
<dbReference type="SUPFAM" id="SSF101898">
    <property type="entry name" value="NHL repeat"/>
    <property type="match status" value="1"/>
</dbReference>
<feature type="compositionally biased region" description="Low complexity" evidence="4">
    <location>
        <begin position="1640"/>
        <end position="1654"/>
    </location>
</feature>
<feature type="domain" description="DUF11" evidence="5">
    <location>
        <begin position="1296"/>
        <end position="1410"/>
    </location>
</feature>
<protein>
    <submittedName>
        <fullName evidence="8">DUF11 domain-containing protein</fullName>
    </submittedName>
</protein>
<feature type="domain" description="SD-repeat containing protein B" evidence="6">
    <location>
        <begin position="6"/>
        <end position="78"/>
    </location>
</feature>
<feature type="region of interest" description="Disordered" evidence="4">
    <location>
        <begin position="1630"/>
        <end position="1655"/>
    </location>
</feature>
<gene>
    <name evidence="8" type="ORF">H9Q78_13060</name>
</gene>
<feature type="region of interest" description="Disordered" evidence="4">
    <location>
        <begin position="1763"/>
        <end position="1794"/>
    </location>
</feature>
<feature type="region of interest" description="Disordered" evidence="4">
    <location>
        <begin position="1134"/>
        <end position="1164"/>
    </location>
</feature>
<feature type="compositionally biased region" description="Low complexity" evidence="4">
    <location>
        <begin position="1395"/>
        <end position="1409"/>
    </location>
</feature>
<dbReference type="RefSeq" id="WP_249302277.1">
    <property type="nucleotide sequence ID" value="NZ_CP060634.1"/>
</dbReference>
<dbReference type="Pfam" id="PF01345">
    <property type="entry name" value="DUF11"/>
    <property type="match status" value="16"/>
</dbReference>
<feature type="region of interest" description="Disordered" evidence="4">
    <location>
        <begin position="894"/>
        <end position="919"/>
    </location>
</feature>
<feature type="domain" description="DUF11" evidence="5">
    <location>
        <begin position="1419"/>
        <end position="1531"/>
    </location>
</feature>
<dbReference type="SUPFAM" id="SSF117074">
    <property type="entry name" value="Hypothetical protein PA1324"/>
    <property type="match status" value="1"/>
</dbReference>
<feature type="domain" description="DUF11" evidence="5">
    <location>
        <begin position="808"/>
        <end position="924"/>
    </location>
</feature>
<proteinExistence type="predicted"/>
<evidence type="ECO:0000259" key="7">
    <source>
        <dbReference type="Pfam" id="PF20009"/>
    </source>
</evidence>
<feature type="domain" description="DUF11" evidence="5">
    <location>
        <begin position="1053"/>
        <end position="1165"/>
    </location>
</feature>
<dbReference type="InterPro" id="IPR033764">
    <property type="entry name" value="Sdr_B"/>
</dbReference>
<keyword evidence="3" id="KW-0732">Signal</keyword>
<feature type="compositionally biased region" description="Polar residues" evidence="4">
    <location>
        <begin position="894"/>
        <end position="918"/>
    </location>
</feature>
<dbReference type="EMBL" id="CP060634">
    <property type="protein sequence ID" value="QNM05348.1"/>
    <property type="molecule type" value="Genomic_DNA"/>
</dbReference>
<dbReference type="InterPro" id="IPR001434">
    <property type="entry name" value="OmcB-like_DUF11"/>
</dbReference>
<organism evidence="8 9">
    <name type="scientific">Qiania dongpingensis</name>
    <dbReference type="NCBI Taxonomy" id="2763669"/>
    <lineage>
        <taxon>Bacteria</taxon>
        <taxon>Bacillati</taxon>
        <taxon>Bacillota</taxon>
        <taxon>Clostridia</taxon>
        <taxon>Lachnospirales</taxon>
        <taxon>Lachnospiraceae</taxon>
        <taxon>Qiania</taxon>
    </lineage>
</organism>
<feature type="domain" description="DUF11" evidence="5">
    <location>
        <begin position="1664"/>
        <end position="1775"/>
    </location>
</feature>
<feature type="domain" description="DUF11" evidence="5">
    <location>
        <begin position="1787"/>
        <end position="1903"/>
    </location>
</feature>
<dbReference type="Proteomes" id="UP000515823">
    <property type="component" value="Chromosome"/>
</dbReference>
<evidence type="ECO:0000259" key="5">
    <source>
        <dbReference type="Pfam" id="PF01345"/>
    </source>
</evidence>
<dbReference type="InterPro" id="IPR051172">
    <property type="entry name" value="Chlamydia_OmcB"/>
</dbReference>
<feature type="domain" description="DUF11" evidence="5">
    <location>
        <begin position="2278"/>
        <end position="2393"/>
    </location>
</feature>
<keyword evidence="9" id="KW-1185">Reference proteome</keyword>
<feature type="domain" description="DUF11" evidence="5">
    <location>
        <begin position="1174"/>
        <end position="1287"/>
    </location>
</feature>
<evidence type="ECO:0000256" key="3">
    <source>
        <dbReference type="ARBA" id="ARBA00022729"/>
    </source>
</evidence>
<feature type="region of interest" description="Disordered" evidence="4">
    <location>
        <begin position="1263"/>
        <end position="1284"/>
    </location>
</feature>
<dbReference type="PANTHER" id="PTHR34819:SF3">
    <property type="entry name" value="CELL SURFACE PROTEIN"/>
    <property type="match status" value="1"/>
</dbReference>
<feature type="compositionally biased region" description="Polar residues" evidence="4">
    <location>
        <begin position="2245"/>
        <end position="2255"/>
    </location>
</feature>
<feature type="compositionally biased region" description="Low complexity" evidence="4">
    <location>
        <begin position="1263"/>
        <end position="1275"/>
    </location>
</feature>
<name>A0A7G9G3G6_9FIRM</name>
<keyword evidence="2" id="KW-0964">Secreted</keyword>
<feature type="domain" description="DUF11" evidence="5">
    <location>
        <begin position="2159"/>
        <end position="2270"/>
    </location>
</feature>
<evidence type="ECO:0000259" key="6">
    <source>
        <dbReference type="Pfam" id="PF17210"/>
    </source>
</evidence>
<accession>A0A7G9G3G6</accession>
<dbReference type="NCBIfam" id="TIGR01451">
    <property type="entry name" value="B_ant_repeat"/>
    <property type="match status" value="16"/>
</dbReference>
<feature type="compositionally biased region" description="Low complexity" evidence="4">
    <location>
        <begin position="1135"/>
        <end position="1159"/>
    </location>
</feature>
<dbReference type="Gene3D" id="2.60.40.10">
    <property type="entry name" value="Immunoglobulins"/>
    <property type="match status" value="15"/>
</dbReference>